<evidence type="ECO:0000259" key="7">
    <source>
        <dbReference type="PROSITE" id="PS50262"/>
    </source>
</evidence>
<feature type="domain" description="G-protein coupled receptors family 1 profile" evidence="7">
    <location>
        <begin position="35"/>
        <end position="286"/>
    </location>
</feature>
<dbReference type="SUPFAM" id="SSF81321">
    <property type="entry name" value="Family A G protein-coupled receptor-like"/>
    <property type="match status" value="1"/>
</dbReference>
<organism evidence="8 9">
    <name type="scientific">Aulographum hederae CBS 113979</name>
    <dbReference type="NCBI Taxonomy" id="1176131"/>
    <lineage>
        <taxon>Eukaryota</taxon>
        <taxon>Fungi</taxon>
        <taxon>Dikarya</taxon>
        <taxon>Ascomycota</taxon>
        <taxon>Pezizomycotina</taxon>
        <taxon>Dothideomycetes</taxon>
        <taxon>Pleosporomycetidae</taxon>
        <taxon>Aulographales</taxon>
        <taxon>Aulographaceae</taxon>
    </lineage>
</organism>
<dbReference type="GO" id="GO:0007189">
    <property type="term" value="P:adenylate cyclase-activating G protein-coupled receptor signaling pathway"/>
    <property type="evidence" value="ECO:0007669"/>
    <property type="project" value="TreeGrafter"/>
</dbReference>
<dbReference type="CDD" id="cd00637">
    <property type="entry name" value="7tm_classA_rhodopsin-like"/>
    <property type="match status" value="1"/>
</dbReference>
<keyword evidence="3 6" id="KW-1133">Transmembrane helix</keyword>
<keyword evidence="4 6" id="KW-0472">Membrane</keyword>
<dbReference type="Proteomes" id="UP000800041">
    <property type="component" value="Unassembled WGS sequence"/>
</dbReference>
<dbReference type="AlphaFoldDB" id="A0A6G1GSV6"/>
<feature type="transmembrane region" description="Helical" evidence="6">
    <location>
        <begin position="264"/>
        <end position="285"/>
    </location>
</feature>
<dbReference type="PANTHER" id="PTHR23112">
    <property type="entry name" value="G PROTEIN-COUPLED RECEPTOR 157-RELATED"/>
    <property type="match status" value="1"/>
</dbReference>
<dbReference type="PROSITE" id="PS50262">
    <property type="entry name" value="G_PROTEIN_RECEP_F1_2"/>
    <property type="match status" value="1"/>
</dbReference>
<feature type="transmembrane region" description="Helical" evidence="6">
    <location>
        <begin position="107"/>
        <end position="126"/>
    </location>
</feature>
<feature type="compositionally biased region" description="Basic and acidic residues" evidence="5">
    <location>
        <begin position="431"/>
        <end position="447"/>
    </location>
</feature>
<dbReference type="InterPro" id="IPR000276">
    <property type="entry name" value="GPCR_Rhodpsn"/>
</dbReference>
<feature type="transmembrane region" description="Helical" evidence="6">
    <location>
        <begin position="188"/>
        <end position="211"/>
    </location>
</feature>
<feature type="transmembrane region" description="Helical" evidence="6">
    <location>
        <begin position="20"/>
        <end position="44"/>
    </location>
</feature>
<feature type="transmembrane region" description="Helical" evidence="6">
    <location>
        <begin position="231"/>
        <end position="252"/>
    </location>
</feature>
<protein>
    <recommendedName>
        <fullName evidence="7">G-protein coupled receptors family 1 profile domain-containing protein</fullName>
    </recommendedName>
</protein>
<dbReference type="Gene3D" id="1.20.1070.10">
    <property type="entry name" value="Rhodopsin 7-helix transmembrane proteins"/>
    <property type="match status" value="1"/>
</dbReference>
<comment type="subcellular location">
    <subcellularLocation>
        <location evidence="1">Membrane</location>
        <topology evidence="1">Multi-pass membrane protein</topology>
    </subcellularLocation>
</comment>
<dbReference type="PANTHER" id="PTHR23112:SF37">
    <property type="entry name" value="G PROTEIN-COUPLED RECEPTOR GPR1"/>
    <property type="match status" value="1"/>
</dbReference>
<gene>
    <name evidence="8" type="ORF">K402DRAFT_423422</name>
</gene>
<dbReference type="OrthoDB" id="100006at2759"/>
<evidence type="ECO:0000256" key="3">
    <source>
        <dbReference type="ARBA" id="ARBA00022989"/>
    </source>
</evidence>
<name>A0A6G1GSV6_9PEZI</name>
<sequence length="447" mass="49362">MNTTSISPLDREVSGGLLGGLIALGLAGLISLGFLLFVLLWVVFRFRHFLKATANHCRFEQYSVLVANLLIVDLFQAASFTVSWHWIRLDKIVHGSTACYVQAGFLQMGDVASAFFVLAISVHTWMTILKDHKVGHKTFWGIIAGIWIVSICLTAIPPIVEGPDFFVPTAAWCWIEPKKKLERLLLHYLWVFIVEFGTAVVYIWITAVIYIRYLRGNTDHAELTHKRLQKIALYMVTFAGIYVVLTLPLASLRMYTMATNQDVSFGWFIFAGVFLSLCGLCDGLLYTFTRKVGFVDPDTLMFPVVDPHTGEEVLVGRNAEIRNGVEIPLQDNANGQDLPRCASAKGPLPSAGLSNVRNSGASSQAGLLSSSVENFAAHRPISPASPLSRSDRDAHNLAAARAYRDNAYRENMAAIAQMPAPAHVQGQYNLERPKKEFGGDEKPGSAF</sequence>
<dbReference type="GO" id="GO:0004930">
    <property type="term" value="F:G protein-coupled receptor activity"/>
    <property type="evidence" value="ECO:0007669"/>
    <property type="project" value="InterPro"/>
</dbReference>
<evidence type="ECO:0000313" key="9">
    <source>
        <dbReference type="Proteomes" id="UP000800041"/>
    </source>
</evidence>
<evidence type="ECO:0000256" key="6">
    <source>
        <dbReference type="SAM" id="Phobius"/>
    </source>
</evidence>
<evidence type="ECO:0000256" key="4">
    <source>
        <dbReference type="ARBA" id="ARBA00023136"/>
    </source>
</evidence>
<evidence type="ECO:0000256" key="1">
    <source>
        <dbReference type="ARBA" id="ARBA00004141"/>
    </source>
</evidence>
<feature type="region of interest" description="Disordered" evidence="5">
    <location>
        <begin position="424"/>
        <end position="447"/>
    </location>
</feature>
<dbReference type="EMBL" id="ML977172">
    <property type="protein sequence ID" value="KAF1983828.1"/>
    <property type="molecule type" value="Genomic_DNA"/>
</dbReference>
<feature type="transmembrane region" description="Helical" evidence="6">
    <location>
        <begin position="65"/>
        <end position="87"/>
    </location>
</feature>
<dbReference type="InterPro" id="IPR017452">
    <property type="entry name" value="GPCR_Rhodpsn_7TM"/>
</dbReference>
<reference evidence="8" key="1">
    <citation type="journal article" date="2020" name="Stud. Mycol.">
        <title>101 Dothideomycetes genomes: a test case for predicting lifestyles and emergence of pathogens.</title>
        <authorList>
            <person name="Haridas S."/>
            <person name="Albert R."/>
            <person name="Binder M."/>
            <person name="Bloem J."/>
            <person name="Labutti K."/>
            <person name="Salamov A."/>
            <person name="Andreopoulos B."/>
            <person name="Baker S."/>
            <person name="Barry K."/>
            <person name="Bills G."/>
            <person name="Bluhm B."/>
            <person name="Cannon C."/>
            <person name="Castanera R."/>
            <person name="Culley D."/>
            <person name="Daum C."/>
            <person name="Ezra D."/>
            <person name="Gonzalez J."/>
            <person name="Henrissat B."/>
            <person name="Kuo A."/>
            <person name="Liang C."/>
            <person name="Lipzen A."/>
            <person name="Lutzoni F."/>
            <person name="Magnuson J."/>
            <person name="Mondo S."/>
            <person name="Nolan M."/>
            <person name="Ohm R."/>
            <person name="Pangilinan J."/>
            <person name="Park H.-J."/>
            <person name="Ramirez L."/>
            <person name="Alfaro M."/>
            <person name="Sun H."/>
            <person name="Tritt A."/>
            <person name="Yoshinaga Y."/>
            <person name="Zwiers L.-H."/>
            <person name="Turgeon B."/>
            <person name="Goodwin S."/>
            <person name="Spatafora J."/>
            <person name="Crous P."/>
            <person name="Grigoriev I."/>
        </authorList>
    </citation>
    <scope>NUCLEOTIDE SEQUENCE</scope>
    <source>
        <strain evidence="8">CBS 113979</strain>
    </source>
</reference>
<evidence type="ECO:0000256" key="5">
    <source>
        <dbReference type="SAM" id="MobiDB-lite"/>
    </source>
</evidence>
<accession>A0A6G1GSV6</accession>
<feature type="transmembrane region" description="Helical" evidence="6">
    <location>
        <begin position="138"/>
        <end position="160"/>
    </location>
</feature>
<dbReference type="GO" id="GO:0005886">
    <property type="term" value="C:plasma membrane"/>
    <property type="evidence" value="ECO:0007669"/>
    <property type="project" value="TreeGrafter"/>
</dbReference>
<keyword evidence="9" id="KW-1185">Reference proteome</keyword>
<evidence type="ECO:0000256" key="2">
    <source>
        <dbReference type="ARBA" id="ARBA00022692"/>
    </source>
</evidence>
<evidence type="ECO:0000313" key="8">
    <source>
        <dbReference type="EMBL" id="KAF1983828.1"/>
    </source>
</evidence>
<proteinExistence type="predicted"/>
<dbReference type="Pfam" id="PF00001">
    <property type="entry name" value="7tm_1"/>
    <property type="match status" value="1"/>
</dbReference>
<keyword evidence="2 6" id="KW-0812">Transmembrane</keyword>